<dbReference type="EMBL" id="LAZR01000116">
    <property type="protein sequence ID" value="KKN89651.1"/>
    <property type="molecule type" value="Genomic_DNA"/>
</dbReference>
<protein>
    <submittedName>
        <fullName evidence="1">Uncharacterized protein</fullName>
    </submittedName>
</protein>
<gene>
    <name evidence="1" type="ORF">LCGC14_0234970</name>
</gene>
<sequence>MNRNKIQEVLSYLTLDEMKDVWNWIATQEVEYLRDDDGALFEFVLNGDKGIVDLTVSGIANYLSGVSNVDDMNDTKFAEWFRNVVLA</sequence>
<comment type="caution">
    <text evidence="1">The sequence shown here is derived from an EMBL/GenBank/DDBJ whole genome shotgun (WGS) entry which is preliminary data.</text>
</comment>
<reference evidence="1" key="1">
    <citation type="journal article" date="2015" name="Nature">
        <title>Complex archaea that bridge the gap between prokaryotes and eukaryotes.</title>
        <authorList>
            <person name="Spang A."/>
            <person name="Saw J.H."/>
            <person name="Jorgensen S.L."/>
            <person name="Zaremba-Niedzwiedzka K."/>
            <person name="Martijn J."/>
            <person name="Lind A.E."/>
            <person name="van Eijk R."/>
            <person name="Schleper C."/>
            <person name="Guy L."/>
            <person name="Ettema T.J."/>
        </authorList>
    </citation>
    <scope>NUCLEOTIDE SEQUENCE</scope>
</reference>
<dbReference type="AlphaFoldDB" id="A0A0F9WTM1"/>
<name>A0A0F9WTM1_9ZZZZ</name>
<proteinExistence type="predicted"/>
<organism evidence="1">
    <name type="scientific">marine sediment metagenome</name>
    <dbReference type="NCBI Taxonomy" id="412755"/>
    <lineage>
        <taxon>unclassified sequences</taxon>
        <taxon>metagenomes</taxon>
        <taxon>ecological metagenomes</taxon>
    </lineage>
</organism>
<evidence type="ECO:0000313" key="1">
    <source>
        <dbReference type="EMBL" id="KKN89651.1"/>
    </source>
</evidence>
<accession>A0A0F9WTM1</accession>